<accession>G6XIX9</accession>
<proteinExistence type="predicted"/>
<comment type="caution">
    <text evidence="1">The sequence shown here is derived from an EMBL/GenBank/DDBJ whole genome shotgun (WGS) entry which is preliminary data.</text>
</comment>
<protein>
    <submittedName>
        <fullName evidence="1">Uncharacterized protein</fullName>
    </submittedName>
</protein>
<dbReference type="PATRIC" id="fig|1088869.3.peg.1180"/>
<reference evidence="1 2" key="1">
    <citation type="submission" date="2011-10" db="EMBL/GenBank/DDBJ databases">
        <title>Genome sequence of Gluconobacter morbifer G707, isolated from Drosophila gut.</title>
        <authorList>
            <person name="Lee W.-J."/>
            <person name="Kim E.-K."/>
        </authorList>
    </citation>
    <scope>NUCLEOTIDE SEQUENCE [LARGE SCALE GENOMIC DNA]</scope>
    <source>
        <strain evidence="1 2">G707</strain>
    </source>
</reference>
<sequence>MMSKVQEWLESGEYLPPFLRDFHDQKDIFKYLDEVRERSVKKNGGQYMDNLTFSDAQIYTIDIFLWVMARHGYTLQRSRKGLLFSDLDDTIARANKSRSDTSIGLLKSLLSKGDPA</sequence>
<keyword evidence="2" id="KW-1185">Reference proteome</keyword>
<evidence type="ECO:0000313" key="1">
    <source>
        <dbReference type="EMBL" id="EHH68409.1"/>
    </source>
</evidence>
<organism evidence="1 2">
    <name type="scientific">Gluconobacter morbifer G707</name>
    <dbReference type="NCBI Taxonomy" id="1088869"/>
    <lineage>
        <taxon>Bacteria</taxon>
        <taxon>Pseudomonadati</taxon>
        <taxon>Pseudomonadota</taxon>
        <taxon>Alphaproteobacteria</taxon>
        <taxon>Acetobacterales</taxon>
        <taxon>Acetobacteraceae</taxon>
        <taxon>Gluconobacter</taxon>
    </lineage>
</organism>
<gene>
    <name evidence="1" type="ORF">GMO_11790</name>
</gene>
<name>G6XIX9_9PROT</name>
<dbReference type="EMBL" id="AGQV01000002">
    <property type="protein sequence ID" value="EHH68409.1"/>
    <property type="molecule type" value="Genomic_DNA"/>
</dbReference>
<dbReference type="eggNOG" id="ENOG50334GM">
    <property type="taxonomic scope" value="Bacteria"/>
</dbReference>
<evidence type="ECO:0000313" key="2">
    <source>
        <dbReference type="Proteomes" id="UP000004949"/>
    </source>
</evidence>
<dbReference type="Proteomes" id="UP000004949">
    <property type="component" value="Unassembled WGS sequence"/>
</dbReference>
<dbReference type="AlphaFoldDB" id="G6XIX9"/>